<accession>A0AA46SUM8</accession>
<dbReference type="SUPFAM" id="SSF160424">
    <property type="entry name" value="BH3703-like"/>
    <property type="match status" value="1"/>
</dbReference>
<dbReference type="InterPro" id="IPR036170">
    <property type="entry name" value="YezG-like_sf"/>
</dbReference>
<dbReference type="AlphaFoldDB" id="A0AA46SUM8"/>
<gene>
    <name evidence="1" type="ORF">NG824_20545</name>
</gene>
<dbReference type="EMBL" id="CP099534">
    <property type="protein sequence ID" value="UYK88819.1"/>
    <property type="molecule type" value="Genomic_DNA"/>
</dbReference>
<protein>
    <submittedName>
        <fullName evidence="1">Uncharacterized protein</fullName>
    </submittedName>
</protein>
<name>A0AA46SUM8_9XANT</name>
<reference evidence="1" key="1">
    <citation type="submission" date="2022-06" db="EMBL/GenBank/DDBJ databases">
        <title>Dynamics of rice microbiomes reveals core vertical transmitted seed endophytes.</title>
        <authorList>
            <person name="Liao K."/>
            <person name="Zhang X."/>
        </authorList>
    </citation>
    <scope>NUCLEOTIDE SEQUENCE</scope>
    <source>
        <strain evidence="1">JR3-14</strain>
    </source>
</reference>
<sequence length="102" mass="11543">MITEDLKTANEIFSIIDSGIVDGYDSFVFEVKVGDGYIDTQLIVESEGRATTEAKTDINDAALYVLVKRLRESALQRGECWTSFVFSYRLGGQVRVEFKYNE</sequence>
<evidence type="ECO:0000313" key="1">
    <source>
        <dbReference type="EMBL" id="UYK88819.1"/>
    </source>
</evidence>
<dbReference type="RefSeq" id="WP_152236320.1">
    <property type="nucleotide sequence ID" value="NZ_CP099534.1"/>
</dbReference>
<proteinExistence type="predicted"/>
<dbReference type="Proteomes" id="UP001164392">
    <property type="component" value="Chromosome"/>
</dbReference>
<evidence type="ECO:0000313" key="2">
    <source>
        <dbReference type="Proteomes" id="UP001164392"/>
    </source>
</evidence>
<organism evidence="1 2">
    <name type="scientific">Xanthomonas sacchari</name>
    <dbReference type="NCBI Taxonomy" id="56458"/>
    <lineage>
        <taxon>Bacteria</taxon>
        <taxon>Pseudomonadati</taxon>
        <taxon>Pseudomonadota</taxon>
        <taxon>Gammaproteobacteria</taxon>
        <taxon>Lysobacterales</taxon>
        <taxon>Lysobacteraceae</taxon>
        <taxon>Xanthomonas</taxon>
    </lineage>
</organism>